<keyword evidence="2" id="KW-1185">Reference proteome</keyword>
<dbReference type="AlphaFoldDB" id="A0A2A6BBS1"/>
<sequence>MVPKLLKNPLFWCVLIAVVVYASIVAVAAIFTMKLRMFLKRLNHPVFWVILIGVVFFASVAISTVLSQPKDGENATVPLYAGG</sequence>
<accession>A0A8R1UPG9</accession>
<organism evidence="1 2">
    <name type="scientific">Pristionchus pacificus</name>
    <name type="common">Parasitic nematode worm</name>
    <dbReference type="NCBI Taxonomy" id="54126"/>
    <lineage>
        <taxon>Eukaryota</taxon>
        <taxon>Metazoa</taxon>
        <taxon>Ecdysozoa</taxon>
        <taxon>Nematoda</taxon>
        <taxon>Chromadorea</taxon>
        <taxon>Rhabditida</taxon>
        <taxon>Rhabditina</taxon>
        <taxon>Diplogasteromorpha</taxon>
        <taxon>Diplogasteroidea</taxon>
        <taxon>Neodiplogasteridae</taxon>
        <taxon>Pristionchus</taxon>
    </lineage>
</organism>
<evidence type="ECO:0000313" key="1">
    <source>
        <dbReference type="EnsemblMetazoa" id="PPA33846.1"/>
    </source>
</evidence>
<dbReference type="EnsemblMetazoa" id="PPA33846.1">
    <property type="protein sequence ID" value="PPA33846.1"/>
    <property type="gene ID" value="WBGene00272215"/>
</dbReference>
<proteinExistence type="predicted"/>
<name>A0A2A6BBS1_PRIPA</name>
<reference evidence="1" key="2">
    <citation type="submission" date="2022-06" db="UniProtKB">
        <authorList>
            <consortium name="EnsemblMetazoa"/>
        </authorList>
    </citation>
    <scope>IDENTIFICATION</scope>
    <source>
        <strain evidence="1">PS312</strain>
    </source>
</reference>
<protein>
    <submittedName>
        <fullName evidence="1">Uncharacterized protein</fullName>
    </submittedName>
</protein>
<gene>
    <name evidence="1" type="primary">WBGene00272215</name>
</gene>
<accession>A0A2A6BBS1</accession>
<evidence type="ECO:0000313" key="2">
    <source>
        <dbReference type="Proteomes" id="UP000005239"/>
    </source>
</evidence>
<dbReference type="Proteomes" id="UP000005239">
    <property type="component" value="Unassembled WGS sequence"/>
</dbReference>
<reference evidence="2" key="1">
    <citation type="journal article" date="2008" name="Nat. Genet.">
        <title>The Pristionchus pacificus genome provides a unique perspective on nematode lifestyle and parasitism.</title>
        <authorList>
            <person name="Dieterich C."/>
            <person name="Clifton S.W."/>
            <person name="Schuster L.N."/>
            <person name="Chinwalla A."/>
            <person name="Delehaunty K."/>
            <person name="Dinkelacker I."/>
            <person name="Fulton L."/>
            <person name="Fulton R."/>
            <person name="Godfrey J."/>
            <person name="Minx P."/>
            <person name="Mitreva M."/>
            <person name="Roeseler W."/>
            <person name="Tian H."/>
            <person name="Witte H."/>
            <person name="Yang S.P."/>
            <person name="Wilson R.K."/>
            <person name="Sommer R.J."/>
        </authorList>
    </citation>
    <scope>NUCLEOTIDE SEQUENCE [LARGE SCALE GENOMIC DNA]</scope>
    <source>
        <strain evidence="2">PS312</strain>
    </source>
</reference>